<name>A0AAD7UNE7_9STRA</name>
<feature type="domain" description="PAS" evidence="5">
    <location>
        <begin position="220"/>
        <end position="293"/>
    </location>
</feature>
<feature type="domain" description="BZIP" evidence="6">
    <location>
        <begin position="139"/>
        <end position="183"/>
    </location>
</feature>
<comment type="caution">
    <text evidence="7">The sequence shown here is derived from an EMBL/GenBank/DDBJ whole genome shotgun (WGS) entry which is preliminary data.</text>
</comment>
<protein>
    <recommendedName>
        <fullName evidence="9">LOV domain-containing protein</fullName>
    </recommendedName>
</protein>
<organism evidence="7 8">
    <name type="scientific">Chrysophaeum taylorii</name>
    <dbReference type="NCBI Taxonomy" id="2483200"/>
    <lineage>
        <taxon>Eukaryota</taxon>
        <taxon>Sar</taxon>
        <taxon>Stramenopiles</taxon>
        <taxon>Ochrophyta</taxon>
        <taxon>Pelagophyceae</taxon>
        <taxon>Pelagomonadales</taxon>
        <taxon>Pelagomonadaceae</taxon>
        <taxon>Chrysophaeum</taxon>
    </lineage>
</organism>
<dbReference type="PANTHER" id="PTHR47429">
    <property type="entry name" value="PROTEIN TWIN LOV 1"/>
    <property type="match status" value="1"/>
</dbReference>
<reference evidence="7" key="1">
    <citation type="submission" date="2023-01" db="EMBL/GenBank/DDBJ databases">
        <title>Metagenome sequencing of chrysophaentin producing Chrysophaeum taylorii.</title>
        <authorList>
            <person name="Davison J."/>
            <person name="Bewley C."/>
        </authorList>
    </citation>
    <scope>NUCLEOTIDE SEQUENCE</scope>
    <source>
        <strain evidence="7">NIES-1699</strain>
    </source>
</reference>
<dbReference type="AlphaFoldDB" id="A0AAD7UNE7"/>
<keyword evidence="3" id="KW-0157">Chromophore</keyword>
<dbReference type="Gene3D" id="3.30.450.20">
    <property type="entry name" value="PAS domain"/>
    <property type="match status" value="1"/>
</dbReference>
<dbReference type="InterPro" id="IPR000014">
    <property type="entry name" value="PAS"/>
</dbReference>
<keyword evidence="8" id="KW-1185">Reference proteome</keyword>
<dbReference type="EMBL" id="JAQMWT010000038">
    <property type="protein sequence ID" value="KAJ8612918.1"/>
    <property type="molecule type" value="Genomic_DNA"/>
</dbReference>
<evidence type="ECO:0000256" key="3">
    <source>
        <dbReference type="ARBA" id="ARBA00022991"/>
    </source>
</evidence>
<dbReference type="GO" id="GO:0005634">
    <property type="term" value="C:nucleus"/>
    <property type="evidence" value="ECO:0007669"/>
    <property type="project" value="TreeGrafter"/>
</dbReference>
<evidence type="ECO:0000313" key="8">
    <source>
        <dbReference type="Proteomes" id="UP001230188"/>
    </source>
</evidence>
<dbReference type="InterPro" id="IPR035965">
    <property type="entry name" value="PAS-like_dom_sf"/>
</dbReference>
<evidence type="ECO:0000259" key="5">
    <source>
        <dbReference type="PROSITE" id="PS50112"/>
    </source>
</evidence>
<dbReference type="InterPro" id="IPR004827">
    <property type="entry name" value="bZIP"/>
</dbReference>
<dbReference type="PANTHER" id="PTHR47429:SF2">
    <property type="entry name" value="PROTEIN TWIN LOV 1"/>
    <property type="match status" value="1"/>
</dbReference>
<evidence type="ECO:0000313" key="7">
    <source>
        <dbReference type="EMBL" id="KAJ8612918.1"/>
    </source>
</evidence>
<sequence>MNAPVFHPLSSDEGKGSLCGLPMNVLQDYLMEGLVDDLGGDDLLAAPPPEDSSVEETEPAEKALPASVFAAVVKSEGLDVGGSGEAGSMIRKVYHPLDDENVGESMPPLLGSMPPPILEPEEKKRKVDPPEEEQRPKTQAQIDRRRDRNRILARRTRLRKKFFFESLQQQVAELERENAMLKEIMRSHPALAGETSHLHSQPSPVVTDARGRGTELLTPTDFALMRLLQSAQRSFCITDPSLEDNPIVYASQSFLSQTGYALDQVVGRNCRFLQGPLTDRATVERLSRAIARGDDCSATLLNYKADGTTFWNQLFIASLRDINERVVNFVGVQTQVPGPTPPPDACGGIQHPAEAAKVSRFPPSRVLVPASPFASRIGRSNSRDADVDDDDDDDDEPPPQLAATTVPSDHPAASLLASPVFNQLPKTPTG</sequence>
<dbReference type="Pfam" id="PF13426">
    <property type="entry name" value="PAS_9"/>
    <property type="match status" value="1"/>
</dbReference>
<evidence type="ECO:0000256" key="2">
    <source>
        <dbReference type="ARBA" id="ARBA00022643"/>
    </source>
</evidence>
<feature type="region of interest" description="Disordered" evidence="4">
    <location>
        <begin position="40"/>
        <end position="61"/>
    </location>
</feature>
<evidence type="ECO:0000256" key="4">
    <source>
        <dbReference type="SAM" id="MobiDB-lite"/>
    </source>
</evidence>
<dbReference type="PROSITE" id="PS50112">
    <property type="entry name" value="PAS"/>
    <property type="match status" value="1"/>
</dbReference>
<dbReference type="SUPFAM" id="SSF57959">
    <property type="entry name" value="Leucine zipper domain"/>
    <property type="match status" value="1"/>
</dbReference>
<feature type="region of interest" description="Disordered" evidence="4">
    <location>
        <begin position="370"/>
        <end position="430"/>
    </location>
</feature>
<dbReference type="CDD" id="cd14809">
    <property type="entry name" value="bZIP_AUREO-like"/>
    <property type="match status" value="1"/>
</dbReference>
<keyword evidence="1" id="KW-0285">Flavoprotein</keyword>
<feature type="region of interest" description="Disordered" evidence="4">
    <location>
        <begin position="102"/>
        <end position="149"/>
    </location>
</feature>
<evidence type="ECO:0000256" key="1">
    <source>
        <dbReference type="ARBA" id="ARBA00022630"/>
    </source>
</evidence>
<keyword evidence="2" id="KW-0288">FMN</keyword>
<dbReference type="Gene3D" id="1.20.5.170">
    <property type="match status" value="1"/>
</dbReference>
<feature type="compositionally biased region" description="Basic and acidic residues" evidence="4">
    <location>
        <begin position="120"/>
        <end position="149"/>
    </location>
</feature>
<proteinExistence type="predicted"/>
<dbReference type="SUPFAM" id="SSF55785">
    <property type="entry name" value="PYP-like sensor domain (PAS domain)"/>
    <property type="match status" value="1"/>
</dbReference>
<gene>
    <name evidence="7" type="ORF">CTAYLR_006188</name>
</gene>
<feature type="compositionally biased region" description="Acidic residues" evidence="4">
    <location>
        <begin position="386"/>
        <end position="397"/>
    </location>
</feature>
<dbReference type="Pfam" id="PF00170">
    <property type="entry name" value="bZIP_1"/>
    <property type="match status" value="1"/>
</dbReference>
<evidence type="ECO:0008006" key="9">
    <source>
        <dbReference type="Google" id="ProtNLM"/>
    </source>
</evidence>
<dbReference type="GO" id="GO:0003700">
    <property type="term" value="F:DNA-binding transcription factor activity"/>
    <property type="evidence" value="ECO:0007669"/>
    <property type="project" value="InterPro"/>
</dbReference>
<dbReference type="SMART" id="SM00338">
    <property type="entry name" value="BRLZ"/>
    <property type="match status" value="1"/>
</dbReference>
<dbReference type="CDD" id="cd00130">
    <property type="entry name" value="PAS"/>
    <property type="match status" value="1"/>
</dbReference>
<evidence type="ECO:0000259" key="6">
    <source>
        <dbReference type="PROSITE" id="PS50217"/>
    </source>
</evidence>
<dbReference type="Proteomes" id="UP001230188">
    <property type="component" value="Unassembled WGS sequence"/>
</dbReference>
<accession>A0AAD7UNE7</accession>
<dbReference type="InterPro" id="IPR046347">
    <property type="entry name" value="bZIP_sf"/>
</dbReference>
<dbReference type="PROSITE" id="PS50217">
    <property type="entry name" value="BZIP"/>
    <property type="match status" value="1"/>
</dbReference>
<dbReference type="NCBIfam" id="TIGR00229">
    <property type="entry name" value="sensory_box"/>
    <property type="match status" value="1"/>
</dbReference>
<feature type="compositionally biased region" description="Polar residues" evidence="4">
    <location>
        <begin position="420"/>
        <end position="430"/>
    </location>
</feature>